<gene>
    <name evidence="2" type="ORF">L596_012898</name>
</gene>
<proteinExistence type="predicted"/>
<name>A0A4U5NZF0_STECR</name>
<dbReference type="AlphaFoldDB" id="A0A4U5NZF0"/>
<reference evidence="2 3" key="2">
    <citation type="journal article" date="2019" name="G3 (Bethesda)">
        <title>Hybrid Assembly of the Genome of the Entomopathogenic Nematode Steinernema carpocapsae Identifies the X-Chromosome.</title>
        <authorList>
            <person name="Serra L."/>
            <person name="Macchietto M."/>
            <person name="Macias-Munoz A."/>
            <person name="McGill C.J."/>
            <person name="Rodriguez I.M."/>
            <person name="Rodriguez B."/>
            <person name="Murad R."/>
            <person name="Mortazavi A."/>
        </authorList>
    </citation>
    <scope>NUCLEOTIDE SEQUENCE [LARGE SCALE GENOMIC DNA]</scope>
    <source>
        <strain evidence="2 3">ALL</strain>
    </source>
</reference>
<reference evidence="2 3" key="1">
    <citation type="journal article" date="2015" name="Genome Biol.">
        <title>Comparative genomics of Steinernema reveals deeply conserved gene regulatory networks.</title>
        <authorList>
            <person name="Dillman A.R."/>
            <person name="Macchietto M."/>
            <person name="Porter C.F."/>
            <person name="Rogers A."/>
            <person name="Williams B."/>
            <person name="Antoshechkin I."/>
            <person name="Lee M.M."/>
            <person name="Goodwin Z."/>
            <person name="Lu X."/>
            <person name="Lewis E.E."/>
            <person name="Goodrich-Blair H."/>
            <person name="Stock S.P."/>
            <person name="Adams B.J."/>
            <person name="Sternberg P.W."/>
            <person name="Mortazavi A."/>
        </authorList>
    </citation>
    <scope>NUCLEOTIDE SEQUENCE [LARGE SCALE GENOMIC DNA]</scope>
    <source>
        <strain evidence="2 3">ALL</strain>
    </source>
</reference>
<accession>A0A4U5NZF0</accession>
<feature type="transmembrane region" description="Helical" evidence="1">
    <location>
        <begin position="287"/>
        <end position="308"/>
    </location>
</feature>
<protein>
    <recommendedName>
        <fullName evidence="4">G-protein coupled receptors family 1 profile domain-containing protein</fullName>
    </recommendedName>
</protein>
<dbReference type="PANTHER" id="PTHR23021:SF26">
    <property type="entry name" value="SERPENTINE RECEPTOR, CLASS T"/>
    <property type="match status" value="1"/>
</dbReference>
<feature type="transmembrane region" description="Helical" evidence="1">
    <location>
        <begin position="73"/>
        <end position="97"/>
    </location>
</feature>
<dbReference type="InterPro" id="IPR019425">
    <property type="entry name" value="7TM_GPCR_serpentine_rcpt_Srt"/>
</dbReference>
<evidence type="ECO:0000313" key="2">
    <source>
        <dbReference type="EMBL" id="TKR88694.1"/>
    </source>
</evidence>
<dbReference type="Gene3D" id="1.20.1070.10">
    <property type="entry name" value="Rhodopsin 7-helix transmembrane proteins"/>
    <property type="match status" value="1"/>
</dbReference>
<dbReference type="STRING" id="34508.A0A4U5NZF0"/>
<evidence type="ECO:0008006" key="4">
    <source>
        <dbReference type="Google" id="ProtNLM"/>
    </source>
</evidence>
<keyword evidence="1" id="KW-0812">Transmembrane</keyword>
<organism evidence="2 3">
    <name type="scientific">Steinernema carpocapsae</name>
    <name type="common">Entomopathogenic nematode</name>
    <dbReference type="NCBI Taxonomy" id="34508"/>
    <lineage>
        <taxon>Eukaryota</taxon>
        <taxon>Metazoa</taxon>
        <taxon>Ecdysozoa</taxon>
        <taxon>Nematoda</taxon>
        <taxon>Chromadorea</taxon>
        <taxon>Rhabditida</taxon>
        <taxon>Tylenchina</taxon>
        <taxon>Panagrolaimomorpha</taxon>
        <taxon>Strongyloidoidea</taxon>
        <taxon>Steinernematidae</taxon>
        <taxon>Steinernema</taxon>
    </lineage>
</organism>
<dbReference type="SUPFAM" id="SSF81321">
    <property type="entry name" value="Family A G protein-coupled receptor-like"/>
    <property type="match status" value="1"/>
</dbReference>
<dbReference type="OrthoDB" id="10369382at2759"/>
<evidence type="ECO:0000313" key="3">
    <source>
        <dbReference type="Proteomes" id="UP000298663"/>
    </source>
</evidence>
<sequence>MRPNRKTKMFDPSIICSENGSLILEDPVLSQTHRARYMGVFFLSLGFIFIPICSFVLSVFCRPSLIVNSCYKLLVITTFLDITNLVSAAFVCGFLALTNRTPCHGEVWILYYSCLSVALWLTYCSASEVLALNRLLVFVHPNLASILFDGNRCWLWIFFIIGYPVVTTLTNLDKTYVFVPSAGVVYDVEYNPMHVISNFVKMGFITISYLIVFYKIKKLKARAGPNNNEAGSSQVKISIQTLFIAALADICAFAYTFTSYIPESVGLSQYSGLIGQLAWILLHGRNTFLVVGQAWFSLGGTGIIYLCLNTSVREALRELTRKWLTRDIYKEDLTNIHMTNASSNLATHG</sequence>
<keyword evidence="3" id="KW-1185">Reference proteome</keyword>
<dbReference type="Pfam" id="PF10321">
    <property type="entry name" value="7TM_GPCR_Srt"/>
    <property type="match status" value="1"/>
</dbReference>
<feature type="transmembrane region" description="Helical" evidence="1">
    <location>
        <begin position="237"/>
        <end position="257"/>
    </location>
</feature>
<comment type="caution">
    <text evidence="2">The sequence shown here is derived from an EMBL/GenBank/DDBJ whole genome shotgun (WGS) entry which is preliminary data.</text>
</comment>
<evidence type="ECO:0000256" key="1">
    <source>
        <dbReference type="SAM" id="Phobius"/>
    </source>
</evidence>
<dbReference type="Proteomes" id="UP000298663">
    <property type="component" value="Unassembled WGS sequence"/>
</dbReference>
<keyword evidence="1" id="KW-1133">Transmembrane helix</keyword>
<dbReference type="EMBL" id="AZBU02000003">
    <property type="protein sequence ID" value="TKR88694.1"/>
    <property type="molecule type" value="Genomic_DNA"/>
</dbReference>
<feature type="transmembrane region" description="Helical" evidence="1">
    <location>
        <begin position="37"/>
        <end position="61"/>
    </location>
</feature>
<feature type="transmembrane region" description="Helical" evidence="1">
    <location>
        <begin position="153"/>
        <end position="172"/>
    </location>
</feature>
<feature type="transmembrane region" description="Helical" evidence="1">
    <location>
        <begin position="192"/>
        <end position="216"/>
    </location>
</feature>
<dbReference type="PANTHER" id="PTHR23021">
    <property type="entry name" value="SERPENTINE RECEPTOR, CLASS T"/>
    <property type="match status" value="1"/>
</dbReference>
<keyword evidence="1" id="KW-0472">Membrane</keyword>